<accession>A0A4Q0VBS6</accession>
<comment type="subcellular location">
    <subcellularLocation>
        <location evidence="1">Cell membrane</location>
        <topology evidence="1">Multi-pass membrane protein</topology>
    </subcellularLocation>
</comment>
<evidence type="ECO:0000259" key="9">
    <source>
        <dbReference type="Pfam" id="PF12704"/>
    </source>
</evidence>
<keyword evidence="2" id="KW-1003">Cell membrane</keyword>
<keyword evidence="5 7" id="KW-0472">Membrane</keyword>
<dbReference type="AlphaFoldDB" id="A0A4Q0VBS6"/>
<evidence type="ECO:0000259" key="8">
    <source>
        <dbReference type="Pfam" id="PF02687"/>
    </source>
</evidence>
<name>A0A4Q0VBS6_CLOTA</name>
<evidence type="ECO:0000313" key="11">
    <source>
        <dbReference type="Proteomes" id="UP000290921"/>
    </source>
</evidence>
<dbReference type="GO" id="GO:0005886">
    <property type="term" value="C:plasma membrane"/>
    <property type="evidence" value="ECO:0007669"/>
    <property type="project" value="UniProtKB-SubCell"/>
</dbReference>
<feature type="domain" description="MacB-like periplasmic core" evidence="9">
    <location>
        <begin position="12"/>
        <end position="164"/>
    </location>
</feature>
<dbReference type="InterPro" id="IPR050250">
    <property type="entry name" value="Macrolide_Exporter_MacB"/>
</dbReference>
<evidence type="ECO:0000256" key="2">
    <source>
        <dbReference type="ARBA" id="ARBA00022475"/>
    </source>
</evidence>
<feature type="transmembrane region" description="Helical" evidence="7">
    <location>
        <begin position="242"/>
        <end position="266"/>
    </location>
</feature>
<protein>
    <recommendedName>
        <fullName evidence="12">ABC transporter permease</fullName>
    </recommendedName>
</protein>
<organism evidence="10 11">
    <name type="scientific">Clostridium tetani</name>
    <dbReference type="NCBI Taxonomy" id="1513"/>
    <lineage>
        <taxon>Bacteria</taxon>
        <taxon>Bacillati</taxon>
        <taxon>Bacillota</taxon>
        <taxon>Clostridia</taxon>
        <taxon>Eubacteriales</taxon>
        <taxon>Clostridiaceae</taxon>
        <taxon>Clostridium</taxon>
    </lineage>
</organism>
<keyword evidence="3 7" id="KW-0812">Transmembrane</keyword>
<feature type="domain" description="ABC3 transporter permease C-terminal" evidence="8">
    <location>
        <begin position="247"/>
        <end position="355"/>
    </location>
</feature>
<evidence type="ECO:0000256" key="4">
    <source>
        <dbReference type="ARBA" id="ARBA00022989"/>
    </source>
</evidence>
<feature type="transmembrane region" description="Helical" evidence="7">
    <location>
        <begin position="286"/>
        <end position="308"/>
    </location>
</feature>
<evidence type="ECO:0000313" key="10">
    <source>
        <dbReference type="EMBL" id="RXI48504.1"/>
    </source>
</evidence>
<dbReference type="EMBL" id="QMAP01000006">
    <property type="protein sequence ID" value="RXI48504.1"/>
    <property type="molecule type" value="Genomic_DNA"/>
</dbReference>
<reference evidence="10 11" key="1">
    <citation type="submission" date="2018-06" db="EMBL/GenBank/DDBJ databases">
        <title>Genome conservation of Clostridium tetani.</title>
        <authorList>
            <person name="Bruggemann H."/>
            <person name="Popoff M.R."/>
        </authorList>
    </citation>
    <scope>NUCLEOTIDE SEQUENCE [LARGE SCALE GENOMIC DNA]</scope>
    <source>
        <strain evidence="10 11">2017.061</strain>
    </source>
</reference>
<evidence type="ECO:0000256" key="5">
    <source>
        <dbReference type="ARBA" id="ARBA00023136"/>
    </source>
</evidence>
<dbReference type="InterPro" id="IPR003838">
    <property type="entry name" value="ABC3_permease_C"/>
</dbReference>
<comment type="caution">
    <text evidence="10">The sequence shown here is derived from an EMBL/GenBank/DDBJ whole genome shotgun (WGS) entry which is preliminary data.</text>
</comment>
<evidence type="ECO:0000256" key="6">
    <source>
        <dbReference type="ARBA" id="ARBA00038076"/>
    </source>
</evidence>
<sequence length="364" mass="42385">MWRKFFRKIRNMSFIIICITSIILFTSLSSSNIKSVKDNIKEANNLKTDNHIKFYFNKEANDRDIRKVIDGLKDEENIIITHLYGLSFNFDVDIKTEGIYFNGIFDNGYKLMSGRFFTKEDFKGNEKIVVIGKDLVKYCNTIDGEKYIASGKNKYKVIGVIGKKDKPTRYDYSIVYNLNCELDENKKISQLMWSIDSKNKQEHDLINIINEINDEYNVSIINMEHKQEQFNPLFQALKNSNFLIANFIFIIICICLTLINSLVFWIKKIQKEIGIRKSFGASNRNILFDILLRYLFASFISIIIGLIIQKLLLLLNIISIEYYGLSYVNLIISTIIVLVLGIFSIKVVIYKINKLKLSELLKEN</sequence>
<dbReference type="Pfam" id="PF12704">
    <property type="entry name" value="MacB_PCD"/>
    <property type="match status" value="1"/>
</dbReference>
<dbReference type="PANTHER" id="PTHR30572:SF4">
    <property type="entry name" value="ABC TRANSPORTER PERMEASE YTRF"/>
    <property type="match status" value="1"/>
</dbReference>
<evidence type="ECO:0000256" key="7">
    <source>
        <dbReference type="SAM" id="Phobius"/>
    </source>
</evidence>
<comment type="similarity">
    <text evidence="6">Belongs to the ABC-4 integral membrane protein family.</text>
</comment>
<evidence type="ECO:0000256" key="3">
    <source>
        <dbReference type="ARBA" id="ARBA00022692"/>
    </source>
</evidence>
<dbReference type="Pfam" id="PF02687">
    <property type="entry name" value="FtsX"/>
    <property type="match status" value="1"/>
</dbReference>
<evidence type="ECO:0008006" key="12">
    <source>
        <dbReference type="Google" id="ProtNLM"/>
    </source>
</evidence>
<evidence type="ECO:0000256" key="1">
    <source>
        <dbReference type="ARBA" id="ARBA00004651"/>
    </source>
</evidence>
<dbReference type="InterPro" id="IPR025857">
    <property type="entry name" value="MacB_PCD"/>
</dbReference>
<dbReference type="RefSeq" id="WP_129030349.1">
    <property type="nucleotide sequence ID" value="NZ_QMAP01000006.1"/>
</dbReference>
<dbReference type="PANTHER" id="PTHR30572">
    <property type="entry name" value="MEMBRANE COMPONENT OF TRANSPORTER-RELATED"/>
    <property type="match status" value="1"/>
</dbReference>
<dbReference type="GO" id="GO:0022857">
    <property type="term" value="F:transmembrane transporter activity"/>
    <property type="evidence" value="ECO:0007669"/>
    <property type="project" value="TreeGrafter"/>
</dbReference>
<feature type="transmembrane region" description="Helical" evidence="7">
    <location>
        <begin position="328"/>
        <end position="349"/>
    </location>
</feature>
<dbReference type="Proteomes" id="UP000290921">
    <property type="component" value="Unassembled WGS sequence"/>
</dbReference>
<gene>
    <name evidence="10" type="ORF">DP130_07165</name>
</gene>
<keyword evidence="4 7" id="KW-1133">Transmembrane helix</keyword>
<proteinExistence type="inferred from homology"/>